<comment type="caution">
    <text evidence="2">The sequence shown here is derived from an EMBL/GenBank/DDBJ whole genome shotgun (WGS) entry which is preliminary data.</text>
</comment>
<evidence type="ECO:0000259" key="1">
    <source>
        <dbReference type="Pfam" id="PF13577"/>
    </source>
</evidence>
<dbReference type="CDD" id="cd00531">
    <property type="entry name" value="NTF2_like"/>
    <property type="match status" value="1"/>
</dbReference>
<reference evidence="2 3" key="1">
    <citation type="submission" date="2020-05" db="EMBL/GenBank/DDBJ databases">
        <title>Genome sequence of Isoptericola sp. JC619 isolated from Chilika lagoon, India.</title>
        <authorList>
            <person name="Kumar D."/>
            <person name="Appam K."/>
            <person name="Gandham S."/>
            <person name="Uppada J."/>
            <person name="Sasikala C."/>
            <person name="Venkata Ramana C."/>
        </authorList>
    </citation>
    <scope>NUCLEOTIDE SEQUENCE [LARGE SCALE GENOMIC DNA]</scope>
    <source>
        <strain evidence="2 3">JC619</strain>
    </source>
</reference>
<dbReference type="InterPro" id="IPR032710">
    <property type="entry name" value="NTF2-like_dom_sf"/>
</dbReference>
<evidence type="ECO:0000313" key="3">
    <source>
        <dbReference type="Proteomes" id="UP000557204"/>
    </source>
</evidence>
<feature type="domain" description="SnoaL-like" evidence="1">
    <location>
        <begin position="13"/>
        <end position="134"/>
    </location>
</feature>
<dbReference type="InterPro" id="IPR037401">
    <property type="entry name" value="SnoaL-like"/>
</dbReference>
<gene>
    <name evidence="2" type="ORF">HLI28_06235</name>
</gene>
<dbReference type="Pfam" id="PF13577">
    <property type="entry name" value="SnoaL_4"/>
    <property type="match status" value="1"/>
</dbReference>
<organism evidence="2 3">
    <name type="scientific">Isoptericola sediminis</name>
    <dbReference type="NCBI Taxonomy" id="2733572"/>
    <lineage>
        <taxon>Bacteria</taxon>
        <taxon>Bacillati</taxon>
        <taxon>Actinomycetota</taxon>
        <taxon>Actinomycetes</taxon>
        <taxon>Micrococcales</taxon>
        <taxon>Promicromonosporaceae</taxon>
        <taxon>Isoptericola</taxon>
    </lineage>
</organism>
<accession>A0A849K428</accession>
<dbReference type="Proteomes" id="UP000557204">
    <property type="component" value="Unassembled WGS sequence"/>
</dbReference>
<sequence>MSRNADLESRLDQVESIQALHRVVAEYAHGADKRDLGRFLATFHADGVWDVGVARFVGGDQIRAAIEHQWDAQPQMHHWTTNTSITLTGRDTADGVSDVAALTQVADGRWVLSAGSYFDSFERRDGIWAIAARRAVVHSSVDLAP</sequence>
<dbReference type="RefSeq" id="WP_171246646.1">
    <property type="nucleotide sequence ID" value="NZ_JABFAJ010000011.1"/>
</dbReference>
<dbReference type="EMBL" id="JABFAJ010000011">
    <property type="protein sequence ID" value="NNU27140.1"/>
    <property type="molecule type" value="Genomic_DNA"/>
</dbReference>
<dbReference type="Gene3D" id="3.10.450.50">
    <property type="match status" value="1"/>
</dbReference>
<proteinExistence type="predicted"/>
<name>A0A849K428_9MICO</name>
<dbReference type="AlphaFoldDB" id="A0A849K428"/>
<protein>
    <submittedName>
        <fullName evidence="2">Nuclear transport factor 2 family protein</fullName>
    </submittedName>
</protein>
<keyword evidence="3" id="KW-1185">Reference proteome</keyword>
<dbReference type="SUPFAM" id="SSF54427">
    <property type="entry name" value="NTF2-like"/>
    <property type="match status" value="1"/>
</dbReference>
<evidence type="ECO:0000313" key="2">
    <source>
        <dbReference type="EMBL" id="NNU27140.1"/>
    </source>
</evidence>